<dbReference type="PANTHER" id="PTHR38457:SF1">
    <property type="entry name" value="REGULATOR ABRB-RELATED"/>
    <property type="match status" value="1"/>
</dbReference>
<feature type="transmembrane region" description="Helical" evidence="1">
    <location>
        <begin position="146"/>
        <end position="165"/>
    </location>
</feature>
<organism evidence="2 3">
    <name type="scientific">candidate division KSB3 bacterium</name>
    <dbReference type="NCBI Taxonomy" id="2044937"/>
    <lineage>
        <taxon>Bacteria</taxon>
        <taxon>candidate division KSB3</taxon>
    </lineage>
</organism>
<evidence type="ECO:0000313" key="3">
    <source>
        <dbReference type="Proteomes" id="UP000649604"/>
    </source>
</evidence>
<keyword evidence="1" id="KW-1133">Transmembrane helix</keyword>
<evidence type="ECO:0000313" key="2">
    <source>
        <dbReference type="EMBL" id="MBD3327532.1"/>
    </source>
</evidence>
<feature type="transmembrane region" description="Helical" evidence="1">
    <location>
        <begin position="58"/>
        <end position="77"/>
    </location>
</feature>
<name>A0A9D5K1I8_9BACT</name>
<feature type="transmembrane region" description="Helical" evidence="1">
    <location>
        <begin position="83"/>
        <end position="104"/>
    </location>
</feature>
<feature type="transmembrane region" description="Helical" evidence="1">
    <location>
        <begin position="5"/>
        <end position="21"/>
    </location>
</feature>
<feature type="transmembrane region" description="Helical" evidence="1">
    <location>
        <begin position="27"/>
        <end position="46"/>
    </location>
</feature>
<dbReference type="AlphaFoldDB" id="A0A9D5K1I8"/>
<keyword evidence="1" id="KW-0472">Membrane</keyword>
<accession>A0A9D5K1I8</accession>
<dbReference type="GO" id="GO:0010468">
    <property type="term" value="P:regulation of gene expression"/>
    <property type="evidence" value="ECO:0007669"/>
    <property type="project" value="InterPro"/>
</dbReference>
<evidence type="ECO:0000256" key="1">
    <source>
        <dbReference type="SAM" id="Phobius"/>
    </source>
</evidence>
<sequence>MSPMVWQFVLYVGVGTFGGFWGSKLKIPAGTMLGAVVSVFLLRLLFKIEWELPKSYEWWLQIFLGILLGTSFHPAMFKTLYKMALPIVFSTITLVSVGIVLSLLFARFGILDSQTAYLGTSPGAMSSLILLASQSQADAPLITCFHFFRLFAVILTAPFVLKYFFSS</sequence>
<proteinExistence type="predicted"/>
<evidence type="ECO:0008006" key="4">
    <source>
        <dbReference type="Google" id="ProtNLM"/>
    </source>
</evidence>
<dbReference type="PANTHER" id="PTHR38457">
    <property type="entry name" value="REGULATOR ABRB-RELATED"/>
    <property type="match status" value="1"/>
</dbReference>
<dbReference type="InterPro" id="IPR017516">
    <property type="entry name" value="AbrB_dup"/>
</dbReference>
<dbReference type="InterPro" id="IPR007820">
    <property type="entry name" value="AbrB_fam"/>
</dbReference>
<dbReference type="NCBIfam" id="TIGR03082">
    <property type="entry name" value="Gneg_AbrB_dup"/>
    <property type="match status" value="1"/>
</dbReference>
<keyword evidence="1" id="KW-0812">Transmembrane</keyword>
<gene>
    <name evidence="2" type="ORF">GF339_23305</name>
</gene>
<dbReference type="GO" id="GO:0016020">
    <property type="term" value="C:membrane"/>
    <property type="evidence" value="ECO:0007669"/>
    <property type="project" value="InterPro"/>
</dbReference>
<protein>
    <recommendedName>
        <fullName evidence="4">AbrB family transcriptional regulator</fullName>
    </recommendedName>
</protein>
<comment type="caution">
    <text evidence="2">The sequence shown here is derived from an EMBL/GenBank/DDBJ whole genome shotgun (WGS) entry which is preliminary data.</text>
</comment>
<feature type="transmembrane region" description="Helical" evidence="1">
    <location>
        <begin position="116"/>
        <end position="134"/>
    </location>
</feature>
<dbReference type="Proteomes" id="UP000649604">
    <property type="component" value="Unassembled WGS sequence"/>
</dbReference>
<dbReference type="Pfam" id="PF05145">
    <property type="entry name" value="AbrB"/>
    <property type="match status" value="1"/>
</dbReference>
<reference evidence="2" key="1">
    <citation type="submission" date="2019-11" db="EMBL/GenBank/DDBJ databases">
        <title>Microbial mats filling the niche in hypersaline microbial mats.</title>
        <authorList>
            <person name="Wong H.L."/>
            <person name="Macleod F.I."/>
            <person name="White R.A. III"/>
            <person name="Burns B.P."/>
        </authorList>
    </citation>
    <scope>NUCLEOTIDE SEQUENCE</scope>
    <source>
        <strain evidence="2">Rbin_158</strain>
    </source>
</reference>
<dbReference type="EMBL" id="WJJP01000750">
    <property type="protein sequence ID" value="MBD3327532.1"/>
    <property type="molecule type" value="Genomic_DNA"/>
</dbReference>